<dbReference type="Proteomes" id="UP000638263">
    <property type="component" value="Unassembled WGS sequence"/>
</dbReference>
<feature type="transmembrane region" description="Helical" evidence="1">
    <location>
        <begin position="129"/>
        <end position="151"/>
    </location>
</feature>
<keyword evidence="1" id="KW-0812">Transmembrane</keyword>
<protein>
    <submittedName>
        <fullName evidence="2">Uncharacterized protein</fullName>
    </submittedName>
</protein>
<organism evidence="2 3">
    <name type="scientific">Nocardia jinanensis</name>
    <dbReference type="NCBI Taxonomy" id="382504"/>
    <lineage>
        <taxon>Bacteria</taxon>
        <taxon>Bacillati</taxon>
        <taxon>Actinomycetota</taxon>
        <taxon>Actinomycetes</taxon>
        <taxon>Mycobacteriales</taxon>
        <taxon>Nocardiaceae</taxon>
        <taxon>Nocardia</taxon>
    </lineage>
</organism>
<proteinExistence type="predicted"/>
<keyword evidence="1" id="KW-1133">Transmembrane helix</keyword>
<evidence type="ECO:0000256" key="1">
    <source>
        <dbReference type="SAM" id="Phobius"/>
    </source>
</evidence>
<keyword evidence="1" id="KW-0472">Membrane</keyword>
<evidence type="ECO:0000313" key="3">
    <source>
        <dbReference type="Proteomes" id="UP000638263"/>
    </source>
</evidence>
<evidence type="ECO:0000313" key="2">
    <source>
        <dbReference type="EMBL" id="GGL10506.1"/>
    </source>
</evidence>
<keyword evidence="3" id="KW-1185">Reference proteome</keyword>
<accession>A0A917RK72</accession>
<comment type="caution">
    <text evidence="2">The sequence shown here is derived from an EMBL/GenBank/DDBJ whole genome shotgun (WGS) entry which is preliminary data.</text>
</comment>
<reference evidence="2" key="1">
    <citation type="journal article" date="2014" name="Int. J. Syst. Evol. Microbiol.">
        <title>Complete genome sequence of Corynebacterium casei LMG S-19264T (=DSM 44701T), isolated from a smear-ripened cheese.</title>
        <authorList>
            <consortium name="US DOE Joint Genome Institute (JGI-PGF)"/>
            <person name="Walter F."/>
            <person name="Albersmeier A."/>
            <person name="Kalinowski J."/>
            <person name="Ruckert C."/>
        </authorList>
    </citation>
    <scope>NUCLEOTIDE SEQUENCE</scope>
    <source>
        <strain evidence="2">CGMCC 4.3508</strain>
    </source>
</reference>
<reference evidence="2" key="2">
    <citation type="submission" date="2020-09" db="EMBL/GenBank/DDBJ databases">
        <authorList>
            <person name="Sun Q."/>
            <person name="Zhou Y."/>
        </authorList>
    </citation>
    <scope>NUCLEOTIDE SEQUENCE</scope>
    <source>
        <strain evidence="2">CGMCC 4.3508</strain>
    </source>
</reference>
<gene>
    <name evidence="2" type="ORF">GCM10011588_26120</name>
</gene>
<dbReference type="EMBL" id="BMMH01000004">
    <property type="protein sequence ID" value="GGL10506.1"/>
    <property type="molecule type" value="Genomic_DNA"/>
</dbReference>
<name>A0A917RK72_9NOCA</name>
<dbReference type="AlphaFoldDB" id="A0A917RK72"/>
<sequence length="217" mass="24270">MKLADLERVGPPPCVRNVVELTDESGRPRAVAYVERELPPGGIPAYLAARDTGARSFVLWADEHRGSRAATVVTRSAGNGVATYQVLGAQGEVIGTLVREKAFKGRGIRTRWTVSRPGAGEAVGYKGRIFWWLVCWSVFPLMPFMFLAALFENSGLPRAPRRIRWRTGGRLLLDFRPFGDRLQLCVPESDWRLEAALIALLRSFDGWFSVSWDSHKK</sequence>